<dbReference type="EMBL" id="BLLK01000051">
    <property type="protein sequence ID" value="GFH55923.1"/>
    <property type="molecule type" value="Genomic_DNA"/>
</dbReference>
<proteinExistence type="predicted"/>
<reference evidence="2 3" key="1">
    <citation type="journal article" date="2021" name="Sci. Rep.">
        <title>The genome of the diatom Chaetoceros tenuissimus carries an ancient integrated fragment of an extant virus.</title>
        <authorList>
            <person name="Hongo Y."/>
            <person name="Kimura K."/>
            <person name="Takaki Y."/>
            <person name="Yoshida Y."/>
            <person name="Baba S."/>
            <person name="Kobayashi G."/>
            <person name="Nagasaki K."/>
            <person name="Hano T."/>
            <person name="Tomaru Y."/>
        </authorList>
    </citation>
    <scope>NUCLEOTIDE SEQUENCE [LARGE SCALE GENOMIC DNA]</scope>
    <source>
        <strain evidence="2 3">NIES-3715</strain>
    </source>
</reference>
<evidence type="ECO:0000313" key="2">
    <source>
        <dbReference type="EMBL" id="GFH55923.1"/>
    </source>
</evidence>
<feature type="region of interest" description="Disordered" evidence="1">
    <location>
        <begin position="191"/>
        <end position="217"/>
    </location>
</feature>
<evidence type="ECO:0000256" key="1">
    <source>
        <dbReference type="SAM" id="MobiDB-lite"/>
    </source>
</evidence>
<comment type="caution">
    <text evidence="2">The sequence shown here is derived from an EMBL/GenBank/DDBJ whole genome shotgun (WGS) entry which is preliminary data.</text>
</comment>
<gene>
    <name evidence="2" type="ORF">CTEN210_12399</name>
</gene>
<sequence>MPTQSIQSPESKDKEHSMNTDIQQSKDILQVIHPFNEAPQSSSNSSVFSILSTLSSVLEKKVTFTNQIEQIPDEESWENISQVEMTDDYDLMSDLQSVQSFDSFRFSYKDMVTMRKESPTPAEQKIIQRHKDLLSLGTDQRKTLSAGTDDAEQEYLEGISSTVQWDEQAFVNGYKLGRGGKAKFMFNTNQRNANQKRHPKNIYREKKDSKRRNRRALKASARLLKI</sequence>
<keyword evidence="3" id="KW-1185">Reference proteome</keyword>
<protein>
    <submittedName>
        <fullName evidence="2">Uncharacterized protein</fullName>
    </submittedName>
</protein>
<dbReference type="Proteomes" id="UP001054902">
    <property type="component" value="Unassembled WGS sequence"/>
</dbReference>
<evidence type="ECO:0000313" key="3">
    <source>
        <dbReference type="Proteomes" id="UP001054902"/>
    </source>
</evidence>
<organism evidence="2 3">
    <name type="scientific">Chaetoceros tenuissimus</name>
    <dbReference type="NCBI Taxonomy" id="426638"/>
    <lineage>
        <taxon>Eukaryota</taxon>
        <taxon>Sar</taxon>
        <taxon>Stramenopiles</taxon>
        <taxon>Ochrophyta</taxon>
        <taxon>Bacillariophyta</taxon>
        <taxon>Coscinodiscophyceae</taxon>
        <taxon>Chaetocerotophycidae</taxon>
        <taxon>Chaetocerotales</taxon>
        <taxon>Chaetocerotaceae</taxon>
        <taxon>Chaetoceros</taxon>
    </lineage>
</organism>
<accession>A0AAD3HAG3</accession>
<feature type="region of interest" description="Disordered" evidence="1">
    <location>
        <begin position="1"/>
        <end position="22"/>
    </location>
</feature>
<dbReference type="AlphaFoldDB" id="A0AAD3HAG3"/>
<name>A0AAD3HAG3_9STRA</name>